<dbReference type="CDD" id="cd00143">
    <property type="entry name" value="PP2Cc"/>
    <property type="match status" value="1"/>
</dbReference>
<feature type="domain" description="PPM-type phosphatase" evidence="6">
    <location>
        <begin position="37"/>
        <end position="355"/>
    </location>
</feature>
<dbReference type="InterPro" id="IPR036457">
    <property type="entry name" value="PPM-type-like_dom_sf"/>
</dbReference>
<dbReference type="EMBL" id="GACK01002646">
    <property type="protein sequence ID" value="JAA62388.1"/>
    <property type="molecule type" value="mRNA"/>
</dbReference>
<reference evidence="7" key="2">
    <citation type="journal article" date="2015" name="J. Proteomics">
        <title>Sexual differences in the sialomes of the zebra tick, Rhipicephalus pulchellus.</title>
        <authorList>
            <person name="Tan A.W."/>
            <person name="Francischetti I.M."/>
            <person name="Slovak M."/>
            <person name="Kini R.M."/>
            <person name="Ribeiro J.M."/>
        </authorList>
    </citation>
    <scope>NUCLEOTIDE SEQUENCE</scope>
    <source>
        <tissue evidence="7">Salivary gland</tissue>
    </source>
</reference>
<evidence type="ECO:0000259" key="6">
    <source>
        <dbReference type="PROSITE" id="PS51746"/>
    </source>
</evidence>
<evidence type="ECO:0000256" key="1">
    <source>
        <dbReference type="ARBA" id="ARBA00022723"/>
    </source>
</evidence>
<feature type="non-terminal residue" evidence="7">
    <location>
        <position position="1"/>
    </location>
</feature>
<dbReference type="AlphaFoldDB" id="L7MGJ1"/>
<dbReference type="Pfam" id="PF00481">
    <property type="entry name" value="PP2C"/>
    <property type="match status" value="1"/>
</dbReference>
<dbReference type="GO" id="GO:0004722">
    <property type="term" value="F:protein serine/threonine phosphatase activity"/>
    <property type="evidence" value="ECO:0007669"/>
    <property type="project" value="InterPro"/>
</dbReference>
<reference evidence="7" key="1">
    <citation type="submission" date="2012-11" db="EMBL/GenBank/DDBJ databases">
        <authorList>
            <person name="Lucero-Rivera Y.E."/>
            <person name="Tovar-Ramirez D."/>
        </authorList>
    </citation>
    <scope>NUCLEOTIDE SEQUENCE</scope>
    <source>
        <tissue evidence="7">Salivary gland</tissue>
    </source>
</reference>
<protein>
    <recommendedName>
        <fullName evidence="6">PPM-type phosphatase domain-containing protein</fullName>
    </recommendedName>
</protein>
<dbReference type="InterPro" id="IPR001932">
    <property type="entry name" value="PPM-type_phosphatase-like_dom"/>
</dbReference>
<evidence type="ECO:0000256" key="5">
    <source>
        <dbReference type="SAM" id="MobiDB-lite"/>
    </source>
</evidence>
<accession>L7MGJ1</accession>
<evidence type="ECO:0000313" key="7">
    <source>
        <dbReference type="EMBL" id="JAA62388.1"/>
    </source>
</evidence>
<feature type="compositionally biased region" description="Low complexity" evidence="5">
    <location>
        <begin position="453"/>
        <end position="466"/>
    </location>
</feature>
<keyword evidence="3 4" id="KW-0904">Protein phosphatase</keyword>
<dbReference type="InterPro" id="IPR000222">
    <property type="entry name" value="PP2C_BS"/>
</dbReference>
<proteinExistence type="evidence at transcript level"/>
<dbReference type="PANTHER" id="PTHR47992">
    <property type="entry name" value="PROTEIN PHOSPHATASE"/>
    <property type="match status" value="1"/>
</dbReference>
<feature type="region of interest" description="Disordered" evidence="5">
    <location>
        <begin position="378"/>
        <end position="662"/>
    </location>
</feature>
<dbReference type="SMART" id="SM00332">
    <property type="entry name" value="PP2Cc"/>
    <property type="match status" value="1"/>
</dbReference>
<evidence type="ECO:0000256" key="4">
    <source>
        <dbReference type="RuleBase" id="RU003465"/>
    </source>
</evidence>
<feature type="compositionally biased region" description="Basic and acidic residues" evidence="5">
    <location>
        <begin position="467"/>
        <end position="585"/>
    </location>
</feature>
<dbReference type="InterPro" id="IPR015655">
    <property type="entry name" value="PP2C"/>
</dbReference>
<evidence type="ECO:0000256" key="3">
    <source>
        <dbReference type="ARBA" id="ARBA00022912"/>
    </source>
</evidence>
<dbReference type="SUPFAM" id="SSF81606">
    <property type="entry name" value="PP2C-like"/>
    <property type="match status" value="1"/>
</dbReference>
<feature type="compositionally biased region" description="Basic and acidic residues" evidence="5">
    <location>
        <begin position="593"/>
        <end position="605"/>
    </location>
</feature>
<organism evidence="7">
    <name type="scientific">Rhipicephalus pulchellus</name>
    <name type="common">Yellow backed tick</name>
    <name type="synonym">Dermacentor pulchellus</name>
    <dbReference type="NCBI Taxonomy" id="72859"/>
    <lineage>
        <taxon>Eukaryota</taxon>
        <taxon>Metazoa</taxon>
        <taxon>Ecdysozoa</taxon>
        <taxon>Arthropoda</taxon>
        <taxon>Chelicerata</taxon>
        <taxon>Arachnida</taxon>
        <taxon>Acari</taxon>
        <taxon>Parasitiformes</taxon>
        <taxon>Ixodida</taxon>
        <taxon>Ixodoidea</taxon>
        <taxon>Ixodidae</taxon>
        <taxon>Rhipicephalinae</taxon>
        <taxon>Rhipicephalus</taxon>
        <taxon>Rhipicephalus</taxon>
    </lineage>
</organism>
<sequence>IQVNVWFLVVQLGKCDVRCVCVCLCCAIAAMIGLNLRVTGHCNQGGRKYMEDAFVVAYQQTKDKADLEYAYFGIFDGHGGREAALYAKEHLLDAIVKQSDFWSNNDEHVLRAIKHGFLTTHLGMWKEVGKWPKTMSGLPSTSGTTASIGFIRRGKLFIGHVGDSRIVLGSQSMDGENWYGQPLTHDHKPENPREKERIHSVGGLVMNKSGVDRVVWNRPCVGHRGPVRRSTHFDKIPFLAVARSLGDLWSYNYTAGKFVVSPEPDVSVVKLDTRRDRCIVMASDGLWNMVDITEAVRYVQQAERDNEQAFLEAAQAGSQDYQVYNPSKMLVDEALYRWGRVKTRADNTSVVTVMLDPAGPSRNEVLLRQRFLHRLRPREEVRVPEPRAPPSPKPGSLAPDERELSPPRSPSSDPESDEPEGMRGLPRVVILTPKRVYPSISPPSLRAEAMQAESQQSRPEQSSEPSSEPRPEQSSESRPEPSSESRPEPSSESRHEPSSESRHEPSSESRPETSSESRPETSSESRPETSSDSRPETSSDSRPETSSDSRPETRSDSSPETRSESRPETRSESKPEPSSESKTEPSQEPISEPECKPPEQRKEASDSEEDKNATAGSHKRRLSLDDAESEEVAQKRFHGDSENEATGAATDNPKVRTRKTRL</sequence>
<dbReference type="Gene3D" id="3.60.40.10">
    <property type="entry name" value="PPM-type phosphatase domain"/>
    <property type="match status" value="1"/>
</dbReference>
<dbReference type="FunFam" id="3.60.40.10:FF:000060">
    <property type="entry name" value="Protein phosphatase 2c"/>
    <property type="match status" value="1"/>
</dbReference>
<dbReference type="GO" id="GO:0046872">
    <property type="term" value="F:metal ion binding"/>
    <property type="evidence" value="ECO:0007669"/>
    <property type="project" value="UniProtKB-KW"/>
</dbReference>
<dbReference type="PROSITE" id="PS01032">
    <property type="entry name" value="PPM_1"/>
    <property type="match status" value="1"/>
</dbReference>
<name>L7MGJ1_RHIPC</name>
<keyword evidence="2 4" id="KW-0378">Hydrolase</keyword>
<feature type="compositionally biased region" description="Basic and acidic residues" evidence="5">
    <location>
        <begin position="632"/>
        <end position="641"/>
    </location>
</feature>
<comment type="similarity">
    <text evidence="4">Belongs to the PP2C family.</text>
</comment>
<evidence type="ECO:0000256" key="2">
    <source>
        <dbReference type="ARBA" id="ARBA00022801"/>
    </source>
</evidence>
<keyword evidence="1" id="KW-0479">Metal-binding</keyword>
<dbReference type="PROSITE" id="PS51746">
    <property type="entry name" value="PPM_2"/>
    <property type="match status" value="1"/>
</dbReference>